<evidence type="ECO:0000256" key="1">
    <source>
        <dbReference type="SAM" id="Phobius"/>
    </source>
</evidence>
<reference evidence="3 4" key="1">
    <citation type="submission" date="2019-10" db="EMBL/GenBank/DDBJ databases">
        <title>Draft genome sequences of Lactobacillus strains.</title>
        <authorList>
            <person name="Cho G.-S."/>
            <person name="Fagbemigun O."/>
            <person name="Brinks E."/>
            <person name="Franz C.M.A.P."/>
        </authorList>
    </citation>
    <scope>NUCLEOTIDE SEQUENCE [LARGE SCALE GENOMIC DNA]</scope>
    <source>
        <strain evidence="3 4">313</strain>
    </source>
</reference>
<dbReference type="CDD" id="cd06259">
    <property type="entry name" value="YdcF-like"/>
    <property type="match status" value="1"/>
</dbReference>
<keyword evidence="1" id="KW-0812">Transmembrane</keyword>
<dbReference type="GO" id="GO:0000270">
    <property type="term" value="P:peptidoglycan metabolic process"/>
    <property type="evidence" value="ECO:0007669"/>
    <property type="project" value="TreeGrafter"/>
</dbReference>
<feature type="transmembrane region" description="Helical" evidence="1">
    <location>
        <begin position="64"/>
        <end position="94"/>
    </location>
</feature>
<proteinExistence type="predicted"/>
<gene>
    <name evidence="3" type="ORF">GDZ32_04970</name>
</gene>
<dbReference type="InterPro" id="IPR003848">
    <property type="entry name" value="DUF218"/>
</dbReference>
<keyword evidence="1" id="KW-0472">Membrane</keyword>
<dbReference type="EMBL" id="WHOE01000028">
    <property type="protein sequence ID" value="MPW14347.1"/>
    <property type="molecule type" value="Genomic_DNA"/>
</dbReference>
<evidence type="ECO:0000259" key="2">
    <source>
        <dbReference type="Pfam" id="PF02698"/>
    </source>
</evidence>
<feature type="transmembrane region" description="Helical" evidence="1">
    <location>
        <begin position="106"/>
        <end position="126"/>
    </location>
</feature>
<dbReference type="RefSeq" id="WP_152723872.1">
    <property type="nucleotide sequence ID" value="NZ_WHOE01000028.1"/>
</dbReference>
<sequence>MSYPILITFLIFIVFLGYFIWILTHERRSLKSGFLSVLTLFSLALFAATVLVNIADLDPHYKDWILLLLVFGLAAVALGVTIFAFTLIIMFLYDGIKIIRKEGNRWTNYLSLAMGIVIIFFLFFYPQLGKVSHDSWLVYPYGFLWLVIIYLVTIMMMYTLTAWINLINWHVPHLDYIVVLGAGIMGKTVTPLLAARITRGIEIYQKNPGSKLIMSGGQGPGEDIPEAEAMAEYAIDLGIPKEDIIIENKSRTTNENLRFSYTLMKPNSKFCIVTNSYHVYRALVLAKRQGLQCIGYGAKTKWYFTLNAFVREFIAYLVITKRIQITVTGLFAVMTIIAAAFNF</sequence>
<dbReference type="PANTHER" id="PTHR30336">
    <property type="entry name" value="INNER MEMBRANE PROTEIN, PROBABLE PERMEASE"/>
    <property type="match status" value="1"/>
</dbReference>
<dbReference type="Gene3D" id="3.40.50.620">
    <property type="entry name" value="HUPs"/>
    <property type="match status" value="1"/>
</dbReference>
<organism evidence="3 4">
    <name type="scientific">Lactobacillus helveticus</name>
    <name type="common">Lactobacillus suntoryeus</name>
    <dbReference type="NCBI Taxonomy" id="1587"/>
    <lineage>
        <taxon>Bacteria</taxon>
        <taxon>Bacillati</taxon>
        <taxon>Bacillota</taxon>
        <taxon>Bacilli</taxon>
        <taxon>Lactobacillales</taxon>
        <taxon>Lactobacillaceae</taxon>
        <taxon>Lactobacillus</taxon>
    </lineage>
</organism>
<dbReference type="Proteomes" id="UP000430466">
    <property type="component" value="Unassembled WGS sequence"/>
</dbReference>
<dbReference type="InterPro" id="IPR014729">
    <property type="entry name" value="Rossmann-like_a/b/a_fold"/>
</dbReference>
<dbReference type="GO" id="GO:0005886">
    <property type="term" value="C:plasma membrane"/>
    <property type="evidence" value="ECO:0007669"/>
    <property type="project" value="TreeGrafter"/>
</dbReference>
<feature type="transmembrane region" description="Helical" evidence="1">
    <location>
        <begin position="6"/>
        <end position="24"/>
    </location>
</feature>
<evidence type="ECO:0000313" key="3">
    <source>
        <dbReference type="EMBL" id="MPW14347.1"/>
    </source>
</evidence>
<dbReference type="PANTHER" id="PTHR30336:SF4">
    <property type="entry name" value="ENVELOPE BIOGENESIS FACTOR ELYC"/>
    <property type="match status" value="1"/>
</dbReference>
<feature type="transmembrane region" description="Helical" evidence="1">
    <location>
        <begin position="33"/>
        <end position="52"/>
    </location>
</feature>
<dbReference type="InterPro" id="IPR051599">
    <property type="entry name" value="Cell_Envelope_Assoc"/>
</dbReference>
<name>A0A6A7K1A2_LACHE</name>
<comment type="caution">
    <text evidence="3">The sequence shown here is derived from an EMBL/GenBank/DDBJ whole genome shotgun (WGS) entry which is preliminary data.</text>
</comment>
<keyword evidence="1" id="KW-1133">Transmembrane helix</keyword>
<accession>A0A6A7K1A2</accession>
<evidence type="ECO:0000313" key="4">
    <source>
        <dbReference type="Proteomes" id="UP000430466"/>
    </source>
</evidence>
<feature type="domain" description="DUF218" evidence="2">
    <location>
        <begin position="175"/>
        <end position="313"/>
    </location>
</feature>
<dbReference type="AlphaFoldDB" id="A0A6A7K1A2"/>
<feature type="transmembrane region" description="Helical" evidence="1">
    <location>
        <begin position="323"/>
        <end position="341"/>
    </location>
</feature>
<feature type="transmembrane region" description="Helical" evidence="1">
    <location>
        <begin position="138"/>
        <end position="160"/>
    </location>
</feature>
<protein>
    <recommendedName>
        <fullName evidence="2">DUF218 domain-containing protein</fullName>
    </recommendedName>
</protein>
<dbReference type="GO" id="GO:0043164">
    <property type="term" value="P:Gram-negative-bacterium-type cell wall biogenesis"/>
    <property type="evidence" value="ECO:0007669"/>
    <property type="project" value="TreeGrafter"/>
</dbReference>
<dbReference type="Pfam" id="PF02698">
    <property type="entry name" value="DUF218"/>
    <property type="match status" value="1"/>
</dbReference>